<proteinExistence type="predicted"/>
<reference evidence="1" key="1">
    <citation type="journal article" date="2014" name="Front. Microbiol.">
        <title>High frequency of phylogenetically diverse reductive dehalogenase-homologous genes in deep subseafloor sedimentary metagenomes.</title>
        <authorList>
            <person name="Kawai M."/>
            <person name="Futagami T."/>
            <person name="Toyoda A."/>
            <person name="Takaki Y."/>
            <person name="Nishi S."/>
            <person name="Hori S."/>
            <person name="Arai W."/>
            <person name="Tsubouchi T."/>
            <person name="Morono Y."/>
            <person name="Uchiyama I."/>
            <person name="Ito T."/>
            <person name="Fujiyama A."/>
            <person name="Inagaki F."/>
            <person name="Takami H."/>
        </authorList>
    </citation>
    <scope>NUCLEOTIDE SEQUENCE</scope>
    <source>
        <strain evidence="1">Expedition CK06-06</strain>
    </source>
</reference>
<dbReference type="AlphaFoldDB" id="X0Y2J8"/>
<organism evidence="1">
    <name type="scientific">marine sediment metagenome</name>
    <dbReference type="NCBI Taxonomy" id="412755"/>
    <lineage>
        <taxon>unclassified sequences</taxon>
        <taxon>metagenomes</taxon>
        <taxon>ecological metagenomes</taxon>
    </lineage>
</organism>
<gene>
    <name evidence="1" type="ORF">S01H1_84571</name>
</gene>
<accession>X0Y2J8</accession>
<dbReference type="EMBL" id="BARS01057777">
    <property type="protein sequence ID" value="GAG42948.1"/>
    <property type="molecule type" value="Genomic_DNA"/>
</dbReference>
<name>X0Y2J8_9ZZZZ</name>
<comment type="caution">
    <text evidence="1">The sequence shown here is derived from an EMBL/GenBank/DDBJ whole genome shotgun (WGS) entry which is preliminary data.</text>
</comment>
<evidence type="ECO:0000313" key="1">
    <source>
        <dbReference type="EMBL" id="GAG42948.1"/>
    </source>
</evidence>
<protein>
    <submittedName>
        <fullName evidence="1">Uncharacterized protein</fullName>
    </submittedName>
</protein>
<sequence>TVSVFLASHGHALRLSLLVDGVEIAPGELASETSDAAERAELQAGQALTATVRLREDRAPDFDDSYLLTFVVR</sequence>
<feature type="non-terminal residue" evidence="1">
    <location>
        <position position="1"/>
    </location>
</feature>